<dbReference type="OrthoDB" id="9771846at2"/>
<keyword evidence="5" id="KW-1185">Reference proteome</keyword>
<name>A0A316GMI6_9RHOB</name>
<evidence type="ECO:0000256" key="2">
    <source>
        <dbReference type="ARBA" id="ARBA00022676"/>
    </source>
</evidence>
<sequence length="487" mass="51893">MSLIEAMDGAARRIASRHASCEVPTGVGFCMAMNRRFLDSVGLFDPAFGRGYGEEVDWCRRARAAGGRNVAALNLVVGHRGGASFGSEEKQRRIRAAGLVISSRWPDYDAAVRDWSAADPVALHRMAVSMAWLDHASSAPVPVFLGHAFGGGADRALSDEVAQALVDGPGALVLRAGLGSGWRVEMHRADRIERADAGTSEAVEALLAPLARRRVVYSCGVGASDPASVPRLLSCLTRRGDILELRLHDFFPVSPSWNLLDSDGVHRGLPPETSLDPAHSCPKLEGRPHLSLADWQRLWRPVVARADRIVAYSTSTARLFDQAYPGAARRTEIVPHRLCGLPQRLPAGGGAIGVLGGINLAKGARVLEALARRLPQGPRIVVLGEMDGQFRLPRPHLVHGRYERARIGALARAYDIGAWVIPSVCPETFSFSTHEALATGLPVLCFGLGAQAEALRHAPNGIVVDGSPGDADALLAALSTCLPGLKG</sequence>
<dbReference type="Proteomes" id="UP000245390">
    <property type="component" value="Unassembled WGS sequence"/>
</dbReference>
<gene>
    <name evidence="4" type="ORF">C8D95_105173</name>
</gene>
<dbReference type="SUPFAM" id="SSF53448">
    <property type="entry name" value="Nucleotide-diphospho-sugar transferases"/>
    <property type="match status" value="1"/>
</dbReference>
<organism evidence="4 5">
    <name type="scientific">Silicimonas algicola</name>
    <dbReference type="NCBI Taxonomy" id="1826607"/>
    <lineage>
        <taxon>Bacteria</taxon>
        <taxon>Pseudomonadati</taxon>
        <taxon>Pseudomonadota</taxon>
        <taxon>Alphaproteobacteria</taxon>
        <taxon>Rhodobacterales</taxon>
        <taxon>Paracoccaceae</taxon>
    </lineage>
</organism>
<dbReference type="Pfam" id="PF13692">
    <property type="entry name" value="Glyco_trans_1_4"/>
    <property type="match status" value="1"/>
</dbReference>
<dbReference type="RefSeq" id="WP_109759535.1">
    <property type="nucleotide sequence ID" value="NZ_CP034588.1"/>
</dbReference>
<evidence type="ECO:0000313" key="4">
    <source>
        <dbReference type="EMBL" id="PWK56107.1"/>
    </source>
</evidence>
<dbReference type="InterPro" id="IPR029044">
    <property type="entry name" value="Nucleotide-diphossugar_trans"/>
</dbReference>
<evidence type="ECO:0000256" key="1">
    <source>
        <dbReference type="ARBA" id="ARBA00006739"/>
    </source>
</evidence>
<reference evidence="4 5" key="1">
    <citation type="submission" date="2018-05" db="EMBL/GenBank/DDBJ databases">
        <title>Genomic Encyclopedia of Type Strains, Phase IV (KMG-IV): sequencing the most valuable type-strain genomes for metagenomic binning, comparative biology and taxonomic classification.</title>
        <authorList>
            <person name="Goeker M."/>
        </authorList>
    </citation>
    <scope>NUCLEOTIDE SEQUENCE [LARGE SCALE GENOMIC DNA]</scope>
    <source>
        <strain evidence="4 5">DSM 103371</strain>
    </source>
</reference>
<evidence type="ECO:0000256" key="3">
    <source>
        <dbReference type="ARBA" id="ARBA00022679"/>
    </source>
</evidence>
<dbReference type="Gene3D" id="3.90.550.10">
    <property type="entry name" value="Spore Coat Polysaccharide Biosynthesis Protein SpsA, Chain A"/>
    <property type="match status" value="1"/>
</dbReference>
<accession>A0A316GMI6</accession>
<comment type="caution">
    <text evidence="4">The sequence shown here is derived from an EMBL/GenBank/DDBJ whole genome shotgun (WGS) entry which is preliminary data.</text>
</comment>
<dbReference type="PANTHER" id="PTHR43179">
    <property type="entry name" value="RHAMNOSYLTRANSFERASE WBBL"/>
    <property type="match status" value="1"/>
</dbReference>
<protein>
    <recommendedName>
        <fullName evidence="6">Glycosyl transferase family 1</fullName>
    </recommendedName>
</protein>
<evidence type="ECO:0000313" key="5">
    <source>
        <dbReference type="Proteomes" id="UP000245390"/>
    </source>
</evidence>
<dbReference type="PANTHER" id="PTHR43179:SF12">
    <property type="entry name" value="GALACTOFURANOSYLTRANSFERASE GLFT2"/>
    <property type="match status" value="1"/>
</dbReference>
<dbReference type="EMBL" id="QGGV01000005">
    <property type="protein sequence ID" value="PWK56107.1"/>
    <property type="molecule type" value="Genomic_DNA"/>
</dbReference>
<evidence type="ECO:0008006" key="6">
    <source>
        <dbReference type="Google" id="ProtNLM"/>
    </source>
</evidence>
<dbReference type="AlphaFoldDB" id="A0A316GMI6"/>
<dbReference type="GO" id="GO:0016757">
    <property type="term" value="F:glycosyltransferase activity"/>
    <property type="evidence" value="ECO:0007669"/>
    <property type="project" value="UniProtKB-KW"/>
</dbReference>
<keyword evidence="2" id="KW-0328">Glycosyltransferase</keyword>
<proteinExistence type="inferred from homology"/>
<keyword evidence="3" id="KW-0808">Transferase</keyword>
<comment type="similarity">
    <text evidence="1">Belongs to the glycosyltransferase 2 family.</text>
</comment>
<dbReference type="KEGG" id="salo:EF888_17740"/>
<dbReference type="Gene3D" id="3.40.50.2000">
    <property type="entry name" value="Glycogen Phosphorylase B"/>
    <property type="match status" value="1"/>
</dbReference>
<dbReference type="SUPFAM" id="SSF53756">
    <property type="entry name" value="UDP-Glycosyltransferase/glycogen phosphorylase"/>
    <property type="match status" value="1"/>
</dbReference>